<reference evidence="6 7" key="1">
    <citation type="submission" date="2023-10" db="EMBL/GenBank/DDBJ databases">
        <title>Chromosome-scale genome assembly provides insights into flower coloration mechanisms of Canna indica.</title>
        <authorList>
            <person name="Li C."/>
        </authorList>
    </citation>
    <scope>NUCLEOTIDE SEQUENCE [LARGE SCALE GENOMIC DNA]</scope>
    <source>
        <tissue evidence="6">Flower</tissue>
    </source>
</reference>
<dbReference type="InterPro" id="IPR016159">
    <property type="entry name" value="Cullin_repeat-like_dom_sf"/>
</dbReference>
<dbReference type="SUPFAM" id="SSF74788">
    <property type="entry name" value="Cullin repeat-like"/>
    <property type="match status" value="1"/>
</dbReference>
<dbReference type="PANTHER" id="PTHR12542">
    <property type="entry name" value="EXOCYST COMPLEX PROTEIN EXO70"/>
    <property type="match status" value="1"/>
</dbReference>
<organism evidence="6 7">
    <name type="scientific">Canna indica</name>
    <name type="common">Indian-shot</name>
    <dbReference type="NCBI Taxonomy" id="4628"/>
    <lineage>
        <taxon>Eukaryota</taxon>
        <taxon>Viridiplantae</taxon>
        <taxon>Streptophyta</taxon>
        <taxon>Embryophyta</taxon>
        <taxon>Tracheophyta</taxon>
        <taxon>Spermatophyta</taxon>
        <taxon>Magnoliopsida</taxon>
        <taxon>Liliopsida</taxon>
        <taxon>Zingiberales</taxon>
        <taxon>Cannaceae</taxon>
        <taxon>Canna</taxon>
    </lineage>
</organism>
<dbReference type="PANTHER" id="PTHR12542:SF127">
    <property type="entry name" value="EXOCYST COMPLEX COMPONENT EXO70C1"/>
    <property type="match status" value="1"/>
</dbReference>
<evidence type="ECO:0000256" key="1">
    <source>
        <dbReference type="ARBA" id="ARBA00006756"/>
    </source>
</evidence>
<gene>
    <name evidence="6" type="ORF">Cni_G19949</name>
</gene>
<dbReference type="InterPro" id="IPR004140">
    <property type="entry name" value="Exo70"/>
</dbReference>
<evidence type="ECO:0000256" key="3">
    <source>
        <dbReference type="RuleBase" id="RU365026"/>
    </source>
</evidence>
<feature type="domain" description="Exocyst complex subunit Exo70 C-terminal" evidence="5">
    <location>
        <begin position="302"/>
        <end position="678"/>
    </location>
</feature>
<accession>A0AAQ3KLI5</accession>
<evidence type="ECO:0000256" key="4">
    <source>
        <dbReference type="SAM" id="MobiDB-lite"/>
    </source>
</evidence>
<dbReference type="GO" id="GO:0006887">
    <property type="term" value="P:exocytosis"/>
    <property type="evidence" value="ECO:0007669"/>
    <property type="project" value="UniProtKB-KW"/>
</dbReference>
<protein>
    <recommendedName>
        <fullName evidence="3">Exocyst subunit Exo70 family protein</fullName>
    </recommendedName>
</protein>
<evidence type="ECO:0000313" key="7">
    <source>
        <dbReference type="Proteomes" id="UP001327560"/>
    </source>
</evidence>
<proteinExistence type="inferred from homology"/>
<dbReference type="AlphaFoldDB" id="A0AAQ3KLI5"/>
<dbReference type="Gene3D" id="1.20.1280.170">
    <property type="entry name" value="Exocyst complex component Exo70"/>
    <property type="match status" value="1"/>
</dbReference>
<feature type="region of interest" description="Disordered" evidence="4">
    <location>
        <begin position="467"/>
        <end position="495"/>
    </location>
</feature>
<feature type="compositionally biased region" description="Basic and acidic residues" evidence="4">
    <location>
        <begin position="467"/>
        <end position="476"/>
    </location>
</feature>
<keyword evidence="2 3" id="KW-0813">Transport</keyword>
<evidence type="ECO:0000259" key="5">
    <source>
        <dbReference type="Pfam" id="PF03081"/>
    </source>
</evidence>
<feature type="region of interest" description="Disordered" evidence="4">
    <location>
        <begin position="201"/>
        <end position="235"/>
    </location>
</feature>
<keyword evidence="3" id="KW-0653">Protein transport</keyword>
<evidence type="ECO:0000313" key="6">
    <source>
        <dbReference type="EMBL" id="WOL11187.1"/>
    </source>
</evidence>
<keyword evidence="7" id="KW-1185">Reference proteome</keyword>
<sequence length="696" mass="78218">MDDSKHRLLHKSSSFSISRDEKHRAINRNLSLGPIKLQQLVGDDLKEETDDAAEVEAGIAEQEPEPTLITISDDIDKFIGVILSDVDDHPSDIPESTIEKFVALVEEELAKYETGEEKWPSGGDEITLFDAIDRLSKLSSALSKFPSESKCYEAMNRSGSVLHQAMCFLEDGFHLLLQDPKAKQESGANIAKTRQLPSFHLPSFRLNNSEPDRNAQPPPPQVESNSGESPLPYPAPETVERLQKIAAVMISAGYDTECCQVFAIARRNAFETALTNLGYEKVSIDDVLKMSWDSLESEIVSYIKAFKHIMTASFTAEHELCEAVFAGHRAICDRLFRGFAQSAIIQLLAFAEAVSMTKRSAEKLLKVLDIYEALRDVKPNIDTLLPSEHEQDESSVLTDPKADMSSLQCRLGEAAVAIFCDLGNSIKADNNKTPVQGGAVHRLTRFVMKYLKDACEYKNTLEQLFKEHKHPEKPSTSDDDGENSQGGDRDSSNDERNLLGEQLVEALDLLHSNLDSKAKLYKDLALSNIFLLNNGRYIVKKVKISTEIHHLVGETWYRRRSSELQQYHKNYQRETWSKLVACLRDEGLQVKGGSVAKPVLKERFKSFNAMFEEIHKTQSTWVVSDEQLQSELRVSVSAVVVPAYRSFLGRFSQYLDPGRQTEKYIKFGAEDLENMIDELFDGNPFSSLPNPTKKRT</sequence>
<dbReference type="Proteomes" id="UP001327560">
    <property type="component" value="Chromosome 6"/>
</dbReference>
<dbReference type="GO" id="GO:0000145">
    <property type="term" value="C:exocyst"/>
    <property type="evidence" value="ECO:0007669"/>
    <property type="project" value="InterPro"/>
</dbReference>
<name>A0AAQ3KLI5_9LILI</name>
<comment type="function">
    <text evidence="3">Component of the exocyst complex.</text>
</comment>
<dbReference type="EMBL" id="CP136895">
    <property type="protein sequence ID" value="WOL11187.1"/>
    <property type="molecule type" value="Genomic_DNA"/>
</dbReference>
<keyword evidence="3" id="KW-0268">Exocytosis</keyword>
<dbReference type="GO" id="GO:0015031">
    <property type="term" value="P:protein transport"/>
    <property type="evidence" value="ECO:0007669"/>
    <property type="project" value="UniProtKB-KW"/>
</dbReference>
<evidence type="ECO:0000256" key="2">
    <source>
        <dbReference type="ARBA" id="ARBA00022448"/>
    </source>
</evidence>
<dbReference type="InterPro" id="IPR046364">
    <property type="entry name" value="Exo70_C"/>
</dbReference>
<comment type="similarity">
    <text evidence="1 3">Belongs to the EXO70 family.</text>
</comment>
<dbReference type="Pfam" id="PF03081">
    <property type="entry name" value="Exo70_C"/>
    <property type="match status" value="1"/>
</dbReference>
<dbReference type="GO" id="GO:0005546">
    <property type="term" value="F:phosphatidylinositol-4,5-bisphosphate binding"/>
    <property type="evidence" value="ECO:0007669"/>
    <property type="project" value="InterPro"/>
</dbReference>